<reference evidence="3" key="1">
    <citation type="submission" date="2021-05" db="EMBL/GenBank/DDBJ databases">
        <authorList>
            <person name="Tigano A."/>
        </authorList>
    </citation>
    <scope>NUCLEOTIDE SEQUENCE</scope>
</reference>
<accession>A0A8S4BHY1</accession>
<name>A0A8S4BHY1_9TELE</name>
<dbReference type="InterPro" id="IPR003767">
    <property type="entry name" value="Malate/L-lactate_DH-like"/>
</dbReference>
<dbReference type="InterPro" id="IPR043144">
    <property type="entry name" value="Mal/L-sulf/L-lact_DH-like_ah"/>
</dbReference>
<evidence type="ECO:0000313" key="3">
    <source>
        <dbReference type="EMBL" id="CAG5957699.1"/>
    </source>
</evidence>
<keyword evidence="2" id="KW-0560">Oxidoreductase</keyword>
<proteinExistence type="inferred from homology"/>
<sequence length="344" mass="36876">MNRCLISQMEVQGFIERCLAAVGAKPHHARSLAEVLVEGDCRGHYSHGLNRMDMYVKDIQTGICAVDGEPVVEKESAATALVDGKNLLGPVVGNFCMNLAIAKAKEVGIGWVVAHGSNHFGIAGYYAMQALKENMIRTLGTNPLSIAAPAKDGDSFVLDTATSTVALGKVELNDRRGDPIPDGWGCDPHGKITTDPKRVLTGGGLVPIGGSEATGGYKGYGLGMMVEVFCGILAGAQYSKYVRTWKVTDRVANLGQCFVAVNPDNFAPGFNERMSDLLSIQRDQNPADPGSPVLAAGDPERMNMKKCEEMGGIPYHINVIKYMNEYAQKIGVNQLLPCDKMISV</sequence>
<evidence type="ECO:0000256" key="1">
    <source>
        <dbReference type="ARBA" id="ARBA00006056"/>
    </source>
</evidence>
<organism evidence="3 4">
    <name type="scientific">Menidia menidia</name>
    <name type="common">Atlantic silverside</name>
    <dbReference type="NCBI Taxonomy" id="238744"/>
    <lineage>
        <taxon>Eukaryota</taxon>
        <taxon>Metazoa</taxon>
        <taxon>Chordata</taxon>
        <taxon>Craniata</taxon>
        <taxon>Vertebrata</taxon>
        <taxon>Euteleostomi</taxon>
        <taxon>Actinopterygii</taxon>
        <taxon>Neopterygii</taxon>
        <taxon>Teleostei</taxon>
        <taxon>Neoteleostei</taxon>
        <taxon>Acanthomorphata</taxon>
        <taxon>Ovalentaria</taxon>
        <taxon>Atherinomorphae</taxon>
        <taxon>Atheriniformes</taxon>
        <taxon>Atherinopsidae</taxon>
        <taxon>Menidiinae</taxon>
        <taxon>Menidia</taxon>
    </lineage>
</organism>
<dbReference type="PANTHER" id="PTHR11091:SF0">
    <property type="entry name" value="MALATE DEHYDROGENASE"/>
    <property type="match status" value="1"/>
</dbReference>
<comment type="similarity">
    <text evidence="1">Belongs to the LDH2/MDH2 oxidoreductase family.</text>
</comment>
<dbReference type="GO" id="GO:0016491">
    <property type="term" value="F:oxidoreductase activity"/>
    <property type="evidence" value="ECO:0007669"/>
    <property type="project" value="UniProtKB-KW"/>
</dbReference>
<dbReference type="SUPFAM" id="SSF89733">
    <property type="entry name" value="L-sulfolactate dehydrogenase-like"/>
    <property type="match status" value="1"/>
</dbReference>
<dbReference type="InterPro" id="IPR036111">
    <property type="entry name" value="Mal/L-sulfo/L-lacto_DH-like_sf"/>
</dbReference>
<keyword evidence="4" id="KW-1185">Reference proteome</keyword>
<evidence type="ECO:0000256" key="2">
    <source>
        <dbReference type="ARBA" id="ARBA00023002"/>
    </source>
</evidence>
<dbReference type="InterPro" id="IPR043143">
    <property type="entry name" value="Mal/L-sulf/L-lact_DH-like_NADP"/>
</dbReference>
<comment type="caution">
    <text evidence="3">The sequence shown here is derived from an EMBL/GenBank/DDBJ whole genome shotgun (WGS) entry which is preliminary data.</text>
</comment>
<dbReference type="OrthoDB" id="7881616at2759"/>
<dbReference type="Gene3D" id="1.10.1530.10">
    <property type="match status" value="1"/>
</dbReference>
<evidence type="ECO:0000313" key="4">
    <source>
        <dbReference type="Proteomes" id="UP000677803"/>
    </source>
</evidence>
<protein>
    <submittedName>
        <fullName evidence="3">(Atlantic silverside) hypothetical protein</fullName>
    </submittedName>
</protein>
<dbReference type="AlphaFoldDB" id="A0A8S4BHY1"/>
<dbReference type="Pfam" id="PF02615">
    <property type="entry name" value="Ldh_2"/>
    <property type="match status" value="2"/>
</dbReference>
<dbReference type="EMBL" id="CAJRST010022223">
    <property type="protein sequence ID" value="CAG5957699.1"/>
    <property type="molecule type" value="Genomic_DNA"/>
</dbReference>
<dbReference type="Proteomes" id="UP000677803">
    <property type="component" value="Unassembled WGS sequence"/>
</dbReference>
<dbReference type="Gene3D" id="3.30.1370.60">
    <property type="entry name" value="Hypothetical oxidoreductase yiak, domain 2"/>
    <property type="match status" value="1"/>
</dbReference>
<dbReference type="PANTHER" id="PTHR11091">
    <property type="entry name" value="OXIDOREDUCTASE-RELATED"/>
    <property type="match status" value="1"/>
</dbReference>
<gene>
    <name evidence="3" type="ORF">MMEN_LOCUS14614</name>
</gene>